<dbReference type="Pfam" id="PF08808">
    <property type="entry name" value="RES"/>
    <property type="match status" value="1"/>
</dbReference>
<dbReference type="EMBL" id="VOSM01000010">
    <property type="protein sequence ID" value="TXD35138.1"/>
    <property type="molecule type" value="Genomic_DNA"/>
</dbReference>
<protein>
    <submittedName>
        <fullName evidence="2">RES domain-containing protein</fullName>
    </submittedName>
</protein>
<sequence length="210" mass="23951">MPKLPHRPPSVEELQNIGPDIYEFFEGESLLRIYSRGGDYPCEWDSYRRFGPVNARFDHHPEPSQVHPEHGIYYAALELSTCLAETFQDTRTISLSRRAPWLAVFAPTRALRLLDLTGSWPTRAGASMKINTGPRPITRAWSRQFYEAFPEIDGLYYPSSMYANQPCIALYERAEAAMPTEPQFIRALNQPELLGDVKRSAMAIGYRVVP</sequence>
<dbReference type="Proteomes" id="UP000321412">
    <property type="component" value="Unassembled WGS sequence"/>
</dbReference>
<organism evidence="2 3">
    <name type="scientific">Lujinxingia vulgaris</name>
    <dbReference type="NCBI Taxonomy" id="2600176"/>
    <lineage>
        <taxon>Bacteria</taxon>
        <taxon>Deltaproteobacteria</taxon>
        <taxon>Bradymonadales</taxon>
        <taxon>Lujinxingiaceae</taxon>
        <taxon>Lujinxingia</taxon>
    </lineage>
</organism>
<evidence type="ECO:0000313" key="2">
    <source>
        <dbReference type="EMBL" id="TXD35138.1"/>
    </source>
</evidence>
<name>A0A5C6X080_9DELT</name>
<dbReference type="InterPro" id="IPR014914">
    <property type="entry name" value="RES_dom"/>
</dbReference>
<keyword evidence="3" id="KW-1185">Reference proteome</keyword>
<dbReference type="OrthoDB" id="3256236at2"/>
<evidence type="ECO:0000259" key="1">
    <source>
        <dbReference type="SMART" id="SM00953"/>
    </source>
</evidence>
<dbReference type="AlphaFoldDB" id="A0A5C6X080"/>
<dbReference type="SMART" id="SM00953">
    <property type="entry name" value="RES"/>
    <property type="match status" value="1"/>
</dbReference>
<comment type="caution">
    <text evidence="2">The sequence shown here is derived from an EMBL/GenBank/DDBJ whole genome shotgun (WGS) entry which is preliminary data.</text>
</comment>
<reference evidence="2 3" key="1">
    <citation type="submission" date="2019-08" db="EMBL/GenBank/DDBJ databases">
        <title>Bradymonadales sp. TMQ4.</title>
        <authorList>
            <person name="Liang Q."/>
        </authorList>
    </citation>
    <scope>NUCLEOTIDE SEQUENCE [LARGE SCALE GENOMIC DNA]</scope>
    <source>
        <strain evidence="2 3">TMQ4</strain>
    </source>
</reference>
<accession>A0A5C6X080</accession>
<proteinExistence type="predicted"/>
<gene>
    <name evidence="2" type="ORF">FRC98_16845</name>
</gene>
<evidence type="ECO:0000313" key="3">
    <source>
        <dbReference type="Proteomes" id="UP000321412"/>
    </source>
</evidence>
<feature type="domain" description="RES" evidence="1">
    <location>
        <begin position="46"/>
        <end position="182"/>
    </location>
</feature>